<dbReference type="RefSeq" id="WP_088331889.1">
    <property type="nucleotide sequence ID" value="NZ_NBBJ01000001.1"/>
</dbReference>
<evidence type="ECO:0000313" key="1">
    <source>
        <dbReference type="EMBL" id="OWK32334.1"/>
    </source>
</evidence>
<name>A0A245ZRG5_9SPHN</name>
<evidence type="ECO:0000313" key="2">
    <source>
        <dbReference type="Proteomes" id="UP000197783"/>
    </source>
</evidence>
<evidence type="ECO:0008006" key="3">
    <source>
        <dbReference type="Google" id="ProtNLM"/>
    </source>
</evidence>
<dbReference type="PANTHER" id="PTHR30619:SF1">
    <property type="entry name" value="RECOMBINATION PROTEIN 2"/>
    <property type="match status" value="1"/>
</dbReference>
<dbReference type="EMBL" id="NBBJ01000001">
    <property type="protein sequence ID" value="OWK32334.1"/>
    <property type="molecule type" value="Genomic_DNA"/>
</dbReference>
<sequence>MRGDYRLTSFASGCGDSILIEAHDKVVMIDIHYRSGRAQDEDDDEAPDFASDIRAACGNDHLDVFVSTHPDKDHVGGFSKLFHCGSPDNWDSDPEDSDPKIIVDEIWCTPYGLNPHYVTDQSKPITDEIKRRNALQGTFAGERDGNRIKVMDTSRFSTGAIVTDFEWRLLAPTPAEWDIPKTAEGWPPASSNPTSLVIQWTIRRFGGENLILTCGDTSVEVLERLEKDAHRKNPDHLAWHILLAPHHCSRRSIGRVLNGGCKDEEFTDSAEALKAIGEQRGNGYVVSSSRRVVRGGDTPPSWHAKRRYLRILANGGEITGAVEGRFRCTGGNGTADLPAHVVFNLTSGGPTLAPAKVPATVGLGGGGAAVGGGGSYG</sequence>
<dbReference type="Gene3D" id="3.60.15.10">
    <property type="entry name" value="Ribonuclease Z/Hydroxyacylglutathione hydrolase-like"/>
    <property type="match status" value="1"/>
</dbReference>
<protein>
    <recommendedName>
        <fullName evidence="3">Metallo-beta-lactamase domain-containing protein</fullName>
    </recommendedName>
</protein>
<dbReference type="Proteomes" id="UP000197783">
    <property type="component" value="Unassembled WGS sequence"/>
</dbReference>
<proteinExistence type="predicted"/>
<gene>
    <name evidence="1" type="ORF">SPMU_06570</name>
</gene>
<dbReference type="InterPro" id="IPR036866">
    <property type="entry name" value="RibonucZ/Hydroxyglut_hydro"/>
</dbReference>
<reference evidence="1 2" key="1">
    <citation type="submission" date="2017-03" db="EMBL/GenBank/DDBJ databases">
        <title>Genome sequence of Sphingomonas mucosissima DSM 17494.</title>
        <authorList>
            <person name="Poehlein A."/>
            <person name="Wuebbeler J.H."/>
            <person name="Steinbuechel A."/>
            <person name="Daniel R."/>
        </authorList>
    </citation>
    <scope>NUCLEOTIDE SEQUENCE [LARGE SCALE GENOMIC DNA]</scope>
    <source>
        <strain evidence="1 2">DSM 17494</strain>
    </source>
</reference>
<comment type="caution">
    <text evidence="1">The sequence shown here is derived from an EMBL/GenBank/DDBJ whole genome shotgun (WGS) entry which is preliminary data.</text>
</comment>
<keyword evidence="2" id="KW-1185">Reference proteome</keyword>
<organism evidence="1 2">
    <name type="scientific">Sphingomonas mucosissima</name>
    <dbReference type="NCBI Taxonomy" id="370959"/>
    <lineage>
        <taxon>Bacteria</taxon>
        <taxon>Pseudomonadati</taxon>
        <taxon>Pseudomonadota</taxon>
        <taxon>Alphaproteobacteria</taxon>
        <taxon>Sphingomonadales</taxon>
        <taxon>Sphingomonadaceae</taxon>
        <taxon>Sphingomonas</taxon>
    </lineage>
</organism>
<dbReference type="PANTHER" id="PTHR30619">
    <property type="entry name" value="DNA INTERNALIZATION/COMPETENCE PROTEIN COMEC/REC2"/>
    <property type="match status" value="1"/>
</dbReference>
<dbReference type="InterPro" id="IPR052159">
    <property type="entry name" value="Competence_DNA_uptake"/>
</dbReference>
<dbReference type="AlphaFoldDB" id="A0A245ZRG5"/>
<accession>A0A245ZRG5</accession>
<dbReference type="OrthoDB" id="9768813at2"/>
<dbReference type="SUPFAM" id="SSF56281">
    <property type="entry name" value="Metallo-hydrolase/oxidoreductase"/>
    <property type="match status" value="1"/>
</dbReference>